<dbReference type="Proteomes" id="UP000317494">
    <property type="component" value="Unassembled WGS sequence"/>
</dbReference>
<dbReference type="EMBL" id="QEAN01000001">
    <property type="protein sequence ID" value="TPX54993.1"/>
    <property type="molecule type" value="Genomic_DNA"/>
</dbReference>
<dbReference type="VEuPathDB" id="FungiDB:SeMB42_g00072"/>
<comment type="caution">
    <text evidence="2">The sequence shown here is derived from an EMBL/GenBank/DDBJ whole genome shotgun (WGS) entry which is preliminary data.</text>
</comment>
<feature type="region of interest" description="Disordered" evidence="1">
    <location>
        <begin position="69"/>
        <end position="93"/>
    </location>
</feature>
<evidence type="ECO:0000313" key="3">
    <source>
        <dbReference type="Proteomes" id="UP000317494"/>
    </source>
</evidence>
<name>A0A507DTC7_9FUNG</name>
<evidence type="ECO:0000256" key="1">
    <source>
        <dbReference type="SAM" id="MobiDB-lite"/>
    </source>
</evidence>
<proteinExistence type="predicted"/>
<keyword evidence="3" id="KW-1185">Reference proteome</keyword>
<evidence type="ECO:0000313" key="2">
    <source>
        <dbReference type="EMBL" id="TPX54993.1"/>
    </source>
</evidence>
<organism evidence="2 3">
    <name type="scientific">Synchytrium endobioticum</name>
    <dbReference type="NCBI Taxonomy" id="286115"/>
    <lineage>
        <taxon>Eukaryota</taxon>
        <taxon>Fungi</taxon>
        <taxon>Fungi incertae sedis</taxon>
        <taxon>Chytridiomycota</taxon>
        <taxon>Chytridiomycota incertae sedis</taxon>
        <taxon>Chytridiomycetes</taxon>
        <taxon>Synchytriales</taxon>
        <taxon>Synchytriaceae</taxon>
        <taxon>Synchytrium</taxon>
    </lineage>
</organism>
<sequence length="124" mass="13913">MERVSSRLAHSHFVFIPVTREQSRDTGSLVDRFLSITSFRPNSSSKQKCPQAIGQSSRTWAWTPLRQGAVHLPPPSASGSKEQEEKKRKKETLVQPYPGIPWMDIATSTLHMGAGIQAHRLSIY</sequence>
<gene>
    <name evidence="2" type="ORF">SeMB42_g00072</name>
</gene>
<reference evidence="2 3" key="1">
    <citation type="journal article" date="2019" name="Sci. Rep.">
        <title>Comparative genomics of chytrid fungi reveal insights into the obligate biotrophic and pathogenic lifestyle of Synchytrium endobioticum.</title>
        <authorList>
            <person name="van de Vossenberg B.T.L.H."/>
            <person name="Warris S."/>
            <person name="Nguyen H.D.T."/>
            <person name="van Gent-Pelzer M.P.E."/>
            <person name="Joly D.L."/>
            <person name="van de Geest H.C."/>
            <person name="Bonants P.J.M."/>
            <person name="Smith D.S."/>
            <person name="Levesque C.A."/>
            <person name="van der Lee T.A.J."/>
        </authorList>
    </citation>
    <scope>NUCLEOTIDE SEQUENCE [LARGE SCALE GENOMIC DNA]</scope>
    <source>
        <strain evidence="2 3">MB42</strain>
    </source>
</reference>
<accession>A0A507DTC7</accession>
<dbReference type="AlphaFoldDB" id="A0A507DTC7"/>
<protein>
    <submittedName>
        <fullName evidence="2">Uncharacterized protein</fullName>
    </submittedName>
</protein>